<sequence>MGYKYVFGPVMSGRLGRSLGLDLLGGRICSMDCVYCEVGATRTLTTERGPYVPAADILKELAAWKAEGFEMPDMVTLGGLGEPCLNSEMAEVIIGARKLFPDTDIAVLTNATLMTDPAVRRELCLADVVLPSLDSLVTDEFLAVNRPFGGVTPEAVAEGLLEFRREFKGKIFLEILLAEGINDSDENLGRLKDFCKRLAPDRVDVVTLTRPGTVKRVRPVDGAVLSRWRMALESGERRVETRTAHGGKAIRTDQVMDHVRASLARRPQTASQLAQALNADPKQVRSAVEALLKEGAIVARDDRDETYYHGTGHVLEDGTA</sequence>
<dbReference type="SUPFAM" id="SSF46785">
    <property type="entry name" value="Winged helix' DNA-binding domain"/>
    <property type="match status" value="1"/>
</dbReference>
<dbReference type="InterPro" id="IPR058240">
    <property type="entry name" value="rSAM_sf"/>
</dbReference>
<gene>
    <name evidence="8" type="ORF">JCM14722_15030</name>
</gene>
<dbReference type="PANTHER" id="PTHR43787">
    <property type="entry name" value="FEMO COFACTOR BIOSYNTHESIS PROTEIN NIFB-RELATED"/>
    <property type="match status" value="1"/>
</dbReference>
<accession>A0ABN6RVV3</accession>
<reference evidence="8" key="1">
    <citation type="submission" date="2022-08" db="EMBL/GenBank/DDBJ databases">
        <title>Genome Sequence of the sulphate-reducing bacterium, Pseudodesulfovibrio portus JCM14722.</title>
        <authorList>
            <person name="Kondo R."/>
            <person name="Kataoka T."/>
        </authorList>
    </citation>
    <scope>NUCLEOTIDE SEQUENCE</scope>
    <source>
        <strain evidence="8">JCM 14722</strain>
    </source>
</reference>
<evidence type="ECO:0000256" key="1">
    <source>
        <dbReference type="ARBA" id="ARBA00001966"/>
    </source>
</evidence>
<proteinExistence type="predicted"/>
<dbReference type="SFLD" id="SFLDS00029">
    <property type="entry name" value="Radical_SAM"/>
    <property type="match status" value="1"/>
</dbReference>
<dbReference type="InterPro" id="IPR013785">
    <property type="entry name" value="Aldolase_TIM"/>
</dbReference>
<dbReference type="SFLD" id="SFLDG01083">
    <property type="entry name" value="Uncharacterised_Radical_SAM_Su"/>
    <property type="match status" value="1"/>
</dbReference>
<evidence type="ECO:0000256" key="5">
    <source>
        <dbReference type="ARBA" id="ARBA00023004"/>
    </source>
</evidence>
<evidence type="ECO:0000313" key="9">
    <source>
        <dbReference type="Proteomes" id="UP001061361"/>
    </source>
</evidence>
<keyword evidence="6" id="KW-0411">Iron-sulfur</keyword>
<keyword evidence="2" id="KW-0004">4Fe-4S</keyword>
<evidence type="ECO:0000256" key="3">
    <source>
        <dbReference type="ARBA" id="ARBA00022691"/>
    </source>
</evidence>
<dbReference type="InterPro" id="IPR040084">
    <property type="entry name" value="GTPase_Obg"/>
</dbReference>
<feature type="domain" description="Radical SAM core" evidence="7">
    <location>
        <begin position="11"/>
        <end position="248"/>
    </location>
</feature>
<dbReference type="EMBL" id="AP026708">
    <property type="protein sequence ID" value="BDQ33961.1"/>
    <property type="molecule type" value="Genomic_DNA"/>
</dbReference>
<protein>
    <submittedName>
        <fullName evidence="8">Radical SAM protein</fullName>
    </submittedName>
</protein>
<evidence type="ECO:0000256" key="2">
    <source>
        <dbReference type="ARBA" id="ARBA00022485"/>
    </source>
</evidence>
<dbReference type="RefSeq" id="WP_264984010.1">
    <property type="nucleotide sequence ID" value="NZ_AP026708.1"/>
</dbReference>
<evidence type="ECO:0000256" key="4">
    <source>
        <dbReference type="ARBA" id="ARBA00022723"/>
    </source>
</evidence>
<keyword evidence="4" id="KW-0479">Metal-binding</keyword>
<name>A0ABN6RVV3_9BACT</name>
<dbReference type="SUPFAM" id="SSF102114">
    <property type="entry name" value="Radical SAM enzymes"/>
    <property type="match status" value="1"/>
</dbReference>
<dbReference type="PROSITE" id="PS51918">
    <property type="entry name" value="RADICAL_SAM"/>
    <property type="match status" value="1"/>
</dbReference>
<dbReference type="InterPro" id="IPR007197">
    <property type="entry name" value="rSAM"/>
</dbReference>
<evidence type="ECO:0000256" key="6">
    <source>
        <dbReference type="ARBA" id="ARBA00023014"/>
    </source>
</evidence>
<keyword evidence="5" id="KW-0408">Iron</keyword>
<evidence type="ECO:0000313" key="8">
    <source>
        <dbReference type="EMBL" id="BDQ33961.1"/>
    </source>
</evidence>
<dbReference type="CDD" id="cd01335">
    <property type="entry name" value="Radical_SAM"/>
    <property type="match status" value="1"/>
</dbReference>
<dbReference type="Gene3D" id="3.20.20.70">
    <property type="entry name" value="Aldolase class I"/>
    <property type="match status" value="1"/>
</dbReference>
<dbReference type="PANTHER" id="PTHR43787:SF11">
    <property type="entry name" value="UPF0026 PROTEIN SLR1464"/>
    <property type="match status" value="1"/>
</dbReference>
<dbReference type="Proteomes" id="UP001061361">
    <property type="component" value="Chromosome"/>
</dbReference>
<evidence type="ECO:0000259" key="7">
    <source>
        <dbReference type="PROSITE" id="PS51918"/>
    </source>
</evidence>
<organism evidence="8 9">
    <name type="scientific">Pseudodesulfovibrio portus</name>
    <dbReference type="NCBI Taxonomy" id="231439"/>
    <lineage>
        <taxon>Bacteria</taxon>
        <taxon>Pseudomonadati</taxon>
        <taxon>Thermodesulfobacteriota</taxon>
        <taxon>Desulfovibrionia</taxon>
        <taxon>Desulfovibrionales</taxon>
        <taxon>Desulfovibrionaceae</taxon>
    </lineage>
</organism>
<keyword evidence="3" id="KW-0949">S-adenosyl-L-methionine</keyword>
<dbReference type="Pfam" id="PF04055">
    <property type="entry name" value="Radical_SAM"/>
    <property type="match status" value="1"/>
</dbReference>
<comment type="cofactor">
    <cofactor evidence="1">
        <name>[4Fe-4S] cluster</name>
        <dbReference type="ChEBI" id="CHEBI:49883"/>
    </cofactor>
</comment>
<keyword evidence="9" id="KW-1185">Reference proteome</keyword>
<dbReference type="InterPro" id="IPR036390">
    <property type="entry name" value="WH_DNA-bd_sf"/>
</dbReference>